<name>A0A382ANI5_9ZZZZ</name>
<reference evidence="1" key="1">
    <citation type="submission" date="2018-05" db="EMBL/GenBank/DDBJ databases">
        <authorList>
            <person name="Lanie J.A."/>
            <person name="Ng W.-L."/>
            <person name="Kazmierczak K.M."/>
            <person name="Andrzejewski T.M."/>
            <person name="Davidsen T.M."/>
            <person name="Wayne K.J."/>
            <person name="Tettelin H."/>
            <person name="Glass J.I."/>
            <person name="Rusch D."/>
            <person name="Podicherti R."/>
            <person name="Tsui H.-C.T."/>
            <person name="Winkler M.E."/>
        </authorList>
    </citation>
    <scope>NUCLEOTIDE SEQUENCE</scope>
</reference>
<organism evidence="1">
    <name type="scientific">marine metagenome</name>
    <dbReference type="NCBI Taxonomy" id="408172"/>
    <lineage>
        <taxon>unclassified sequences</taxon>
        <taxon>metagenomes</taxon>
        <taxon>ecological metagenomes</taxon>
    </lineage>
</organism>
<sequence length="60" mass="7144">MKTEIKIKPFWYSDIWLWPKLITIITTLDKEGVVNAGPYSHIMQYDVMTKNPRMIVGFRQ</sequence>
<feature type="non-terminal residue" evidence="1">
    <location>
        <position position="60"/>
    </location>
</feature>
<protein>
    <submittedName>
        <fullName evidence="1">Uncharacterized protein</fullName>
    </submittedName>
</protein>
<accession>A0A382ANI5</accession>
<gene>
    <name evidence="1" type="ORF">METZ01_LOCUS155437</name>
</gene>
<dbReference type="AlphaFoldDB" id="A0A382ANI5"/>
<evidence type="ECO:0000313" key="1">
    <source>
        <dbReference type="EMBL" id="SVB02583.1"/>
    </source>
</evidence>
<dbReference type="EMBL" id="UINC01025975">
    <property type="protein sequence ID" value="SVB02583.1"/>
    <property type="molecule type" value="Genomic_DNA"/>
</dbReference>
<proteinExistence type="predicted"/>